<accession>A0A3D9BLF1</accession>
<evidence type="ECO:0000259" key="1">
    <source>
        <dbReference type="PROSITE" id="PS51459"/>
    </source>
</evidence>
<dbReference type="EMBL" id="QOHR01000032">
    <property type="protein sequence ID" value="REC54353.1"/>
    <property type="molecule type" value="Genomic_DNA"/>
</dbReference>
<feature type="domain" description="Fido" evidence="1">
    <location>
        <begin position="15"/>
        <end position="131"/>
    </location>
</feature>
<dbReference type="SUPFAM" id="SSF140931">
    <property type="entry name" value="Fic-like"/>
    <property type="match status" value="1"/>
</dbReference>
<dbReference type="PANTHER" id="PTHR39426:SF1">
    <property type="entry name" value="HOMOLOGY TO DEATH-ON-CURING PROTEIN OF PHAGE P1"/>
    <property type="match status" value="1"/>
</dbReference>
<dbReference type="InterPro" id="IPR036597">
    <property type="entry name" value="Fido-like_dom_sf"/>
</dbReference>
<gene>
    <name evidence="2" type="ORF">DRV84_13930</name>
</gene>
<dbReference type="NCBIfam" id="TIGR01550">
    <property type="entry name" value="DOC_P1"/>
    <property type="match status" value="1"/>
</dbReference>
<dbReference type="Pfam" id="PF02661">
    <property type="entry name" value="Fic"/>
    <property type="match status" value="1"/>
</dbReference>
<keyword evidence="3" id="KW-1185">Reference proteome</keyword>
<protein>
    <submittedName>
        <fullName evidence="2">Type II toxin-antitoxin system death-on-curing family toxin</fullName>
    </submittedName>
</protein>
<dbReference type="RefSeq" id="WP_115981780.1">
    <property type="nucleotide sequence ID" value="NZ_QOHR01000032.1"/>
</dbReference>
<dbReference type="InterPro" id="IPR053737">
    <property type="entry name" value="Type_II_TA_Toxin"/>
</dbReference>
<sequence>MSDASEPPQPRWRWIDRSVIHAVHDRQLAEHGGPDGLRDPAALDSALARAQNMANYADADAADLAAAYAHGLAKNHAFVDGNKRIAWIAARLFLLDNGCKISFDPLEAIRVMEGVASGRVSQSELAAWFRARLQ</sequence>
<reference evidence="2 3" key="1">
    <citation type="journal article" date="2017" name="Int. J. Syst. Evol. Microbiol.">
        <title>Rhodosalinus sediminis gen. nov., sp. nov., isolated from marine saltern.</title>
        <authorList>
            <person name="Guo L.Y."/>
            <person name="Ling S.K."/>
            <person name="Li C.M."/>
            <person name="Chen G.J."/>
            <person name="Du Z.J."/>
        </authorList>
    </citation>
    <scope>NUCLEOTIDE SEQUENCE [LARGE SCALE GENOMIC DNA]</scope>
    <source>
        <strain evidence="2 3">WDN1C137</strain>
    </source>
</reference>
<dbReference type="GO" id="GO:0016301">
    <property type="term" value="F:kinase activity"/>
    <property type="evidence" value="ECO:0007669"/>
    <property type="project" value="InterPro"/>
</dbReference>
<organism evidence="2 3">
    <name type="scientific">Rhodosalinus sediminis</name>
    <dbReference type="NCBI Taxonomy" id="1940533"/>
    <lineage>
        <taxon>Bacteria</taxon>
        <taxon>Pseudomonadati</taxon>
        <taxon>Pseudomonadota</taxon>
        <taxon>Alphaproteobacteria</taxon>
        <taxon>Rhodobacterales</taxon>
        <taxon>Paracoccaceae</taxon>
        <taxon>Rhodosalinus</taxon>
    </lineage>
</organism>
<dbReference type="Gene3D" id="1.20.120.1870">
    <property type="entry name" value="Fic/DOC protein, Fido domain"/>
    <property type="match status" value="1"/>
</dbReference>
<proteinExistence type="predicted"/>
<name>A0A3D9BLF1_9RHOB</name>
<dbReference type="PANTHER" id="PTHR39426">
    <property type="entry name" value="HOMOLOGY TO DEATH-ON-CURING PROTEIN OF PHAGE P1"/>
    <property type="match status" value="1"/>
</dbReference>
<evidence type="ECO:0000313" key="2">
    <source>
        <dbReference type="EMBL" id="REC54353.1"/>
    </source>
</evidence>
<dbReference type="AlphaFoldDB" id="A0A3D9BLF1"/>
<dbReference type="Proteomes" id="UP000257131">
    <property type="component" value="Unassembled WGS sequence"/>
</dbReference>
<dbReference type="InterPro" id="IPR006440">
    <property type="entry name" value="Doc"/>
</dbReference>
<dbReference type="PROSITE" id="PS51459">
    <property type="entry name" value="FIDO"/>
    <property type="match status" value="1"/>
</dbReference>
<dbReference type="OrthoDB" id="9802752at2"/>
<evidence type="ECO:0000313" key="3">
    <source>
        <dbReference type="Proteomes" id="UP000257131"/>
    </source>
</evidence>
<dbReference type="InterPro" id="IPR003812">
    <property type="entry name" value="Fido"/>
</dbReference>
<dbReference type="PIRSF" id="PIRSF018297">
    <property type="entry name" value="Doc"/>
    <property type="match status" value="1"/>
</dbReference>
<comment type="caution">
    <text evidence="2">The sequence shown here is derived from an EMBL/GenBank/DDBJ whole genome shotgun (WGS) entry which is preliminary data.</text>
</comment>